<gene>
    <name evidence="3" type="ORF">WMO63_07525</name>
</gene>
<protein>
    <submittedName>
        <fullName evidence="3">Type II CAAX endopeptidase family protein</fullName>
    </submittedName>
</protein>
<evidence type="ECO:0000259" key="2">
    <source>
        <dbReference type="Pfam" id="PF02517"/>
    </source>
</evidence>
<feature type="transmembrane region" description="Helical" evidence="1">
    <location>
        <begin position="87"/>
        <end position="108"/>
    </location>
</feature>
<reference evidence="3 4" key="1">
    <citation type="submission" date="2024-03" db="EMBL/GenBank/DDBJ databases">
        <title>Human intestinal bacterial collection.</title>
        <authorList>
            <person name="Pauvert C."/>
            <person name="Hitch T.C.A."/>
            <person name="Clavel T."/>
        </authorList>
    </citation>
    <scope>NUCLEOTIDE SEQUENCE [LARGE SCALE GENOMIC DNA]</scope>
    <source>
        <strain evidence="3 4">CLA-SR-H024</strain>
    </source>
</reference>
<dbReference type="Proteomes" id="UP001465426">
    <property type="component" value="Unassembled WGS sequence"/>
</dbReference>
<name>A0ABV1EYD0_9BACI</name>
<sequence length="229" mass="26041">MKQEKLIWGYKELFAILLLILVAVPIIIENIGQRIFQDIFQNNLYAGTLTGLIMAVVFMCGLYLIVLKPKQLKWVAIGLKPFPRSDWKVIVGGFLLLFVMSIIILFIMDVMKIGIDNSKTEALKEESTWFTFSIAFISAAIISPIYEEILYRGFLYKWFRLRWGKVLGILLSSLIFMIVHIPTYNTLSVNFVSGVILAWTYEKSGSIMPGIIIHGLFNGIAVILTTMSF</sequence>
<dbReference type="PANTHER" id="PTHR36435">
    <property type="entry name" value="SLR1288 PROTEIN"/>
    <property type="match status" value="1"/>
</dbReference>
<dbReference type="RefSeq" id="WP_349204567.1">
    <property type="nucleotide sequence ID" value="NZ_JBBMFN010000013.1"/>
</dbReference>
<feature type="transmembrane region" description="Helical" evidence="1">
    <location>
        <begin position="44"/>
        <end position="66"/>
    </location>
</feature>
<keyword evidence="1" id="KW-0812">Transmembrane</keyword>
<feature type="transmembrane region" description="Helical" evidence="1">
    <location>
        <begin position="166"/>
        <end position="187"/>
    </location>
</feature>
<feature type="domain" description="CAAX prenyl protease 2/Lysostaphin resistance protein A-like" evidence="2">
    <location>
        <begin position="132"/>
        <end position="219"/>
    </location>
</feature>
<evidence type="ECO:0000313" key="4">
    <source>
        <dbReference type="Proteomes" id="UP001465426"/>
    </source>
</evidence>
<dbReference type="InterPro" id="IPR003675">
    <property type="entry name" value="Rce1/LyrA-like_dom"/>
</dbReference>
<dbReference type="EMBL" id="JBBMFN010000013">
    <property type="protein sequence ID" value="MEQ2465516.1"/>
    <property type="molecule type" value="Genomic_DNA"/>
</dbReference>
<keyword evidence="4" id="KW-1185">Reference proteome</keyword>
<evidence type="ECO:0000313" key="3">
    <source>
        <dbReference type="EMBL" id="MEQ2465516.1"/>
    </source>
</evidence>
<accession>A0ABV1EYD0</accession>
<dbReference type="Pfam" id="PF02517">
    <property type="entry name" value="Rce1-like"/>
    <property type="match status" value="1"/>
</dbReference>
<keyword evidence="1" id="KW-1133">Transmembrane helix</keyword>
<feature type="transmembrane region" description="Helical" evidence="1">
    <location>
        <begin position="207"/>
        <end position="227"/>
    </location>
</feature>
<feature type="transmembrane region" description="Helical" evidence="1">
    <location>
        <begin position="12"/>
        <end position="32"/>
    </location>
</feature>
<feature type="transmembrane region" description="Helical" evidence="1">
    <location>
        <begin position="128"/>
        <end position="146"/>
    </location>
</feature>
<keyword evidence="1" id="KW-0472">Membrane</keyword>
<evidence type="ECO:0000256" key="1">
    <source>
        <dbReference type="SAM" id="Phobius"/>
    </source>
</evidence>
<comment type="caution">
    <text evidence="3">The sequence shown here is derived from an EMBL/GenBank/DDBJ whole genome shotgun (WGS) entry which is preliminary data.</text>
</comment>
<dbReference type="PANTHER" id="PTHR36435:SF1">
    <property type="entry name" value="CAAX AMINO TERMINAL PROTEASE FAMILY PROTEIN"/>
    <property type="match status" value="1"/>
</dbReference>
<proteinExistence type="predicted"/>
<organism evidence="3 4">
    <name type="scientific">Niallia hominis</name>
    <dbReference type="NCBI Taxonomy" id="3133173"/>
    <lineage>
        <taxon>Bacteria</taxon>
        <taxon>Bacillati</taxon>
        <taxon>Bacillota</taxon>
        <taxon>Bacilli</taxon>
        <taxon>Bacillales</taxon>
        <taxon>Bacillaceae</taxon>
        <taxon>Niallia</taxon>
    </lineage>
</organism>
<dbReference type="InterPro" id="IPR052710">
    <property type="entry name" value="CAAX_protease"/>
</dbReference>